<dbReference type="RefSeq" id="WP_142707087.1">
    <property type="nucleotide sequence ID" value="NZ_VIRS01000018.1"/>
</dbReference>
<keyword evidence="3" id="KW-1185">Reference proteome</keyword>
<dbReference type="EMBL" id="VIRS01000018">
    <property type="protein sequence ID" value="TQS42397.1"/>
    <property type="molecule type" value="Genomic_DNA"/>
</dbReference>
<keyword evidence="1" id="KW-0812">Transmembrane</keyword>
<keyword evidence="1" id="KW-1133">Transmembrane helix</keyword>
<evidence type="ECO:0000256" key="1">
    <source>
        <dbReference type="SAM" id="Phobius"/>
    </source>
</evidence>
<dbReference type="InParanoid" id="A0A545AM40"/>
<reference evidence="2 3" key="1">
    <citation type="submission" date="2019-07" db="EMBL/GenBank/DDBJ databases">
        <title>Cryptosporangium phraense sp. nov., isolated from plant litter.</title>
        <authorList>
            <person name="Suriyachadkun C."/>
        </authorList>
    </citation>
    <scope>NUCLEOTIDE SEQUENCE [LARGE SCALE GENOMIC DNA]</scope>
    <source>
        <strain evidence="2 3">A-T 5661</strain>
    </source>
</reference>
<feature type="transmembrane region" description="Helical" evidence="1">
    <location>
        <begin position="34"/>
        <end position="52"/>
    </location>
</feature>
<dbReference type="Gene3D" id="6.10.250.2870">
    <property type="match status" value="1"/>
</dbReference>
<protein>
    <submittedName>
        <fullName evidence="2">Uncharacterized protein</fullName>
    </submittedName>
</protein>
<feature type="transmembrane region" description="Helical" evidence="1">
    <location>
        <begin position="115"/>
        <end position="138"/>
    </location>
</feature>
<evidence type="ECO:0000313" key="2">
    <source>
        <dbReference type="EMBL" id="TQS42397.1"/>
    </source>
</evidence>
<feature type="transmembrane region" description="Helical" evidence="1">
    <location>
        <begin position="88"/>
        <end position="109"/>
    </location>
</feature>
<accession>A0A545AM40</accession>
<dbReference type="OrthoDB" id="9833927at2"/>
<dbReference type="Proteomes" id="UP000317982">
    <property type="component" value="Unassembled WGS sequence"/>
</dbReference>
<dbReference type="AlphaFoldDB" id="A0A545AM40"/>
<organism evidence="2 3">
    <name type="scientific">Cryptosporangium phraense</name>
    <dbReference type="NCBI Taxonomy" id="2593070"/>
    <lineage>
        <taxon>Bacteria</taxon>
        <taxon>Bacillati</taxon>
        <taxon>Actinomycetota</taxon>
        <taxon>Actinomycetes</taxon>
        <taxon>Cryptosporangiales</taxon>
        <taxon>Cryptosporangiaceae</taxon>
        <taxon>Cryptosporangium</taxon>
    </lineage>
</organism>
<proteinExistence type="predicted"/>
<gene>
    <name evidence="2" type="ORF">FL583_24100</name>
</gene>
<name>A0A545AM40_9ACTN</name>
<sequence>MQLVGRSRILVTAALGVVVVGLEAVEAQRPPELGPVVVAVAFALVAGVLNGFRPGLALPAAWWACGLLWPLGRPGAWGTARVERLGEIAFWIALAVAVGLYVTAVRGAARWAPVLAVPLLPISVVAALLVLATAVVAATLRSRIFQLRVVQRVAELPRPITGDALRAALRQALADPALEIAYWSPGVGVHLDADGHEVPEPEGVAVPDLAVLSVTARRRVLAVLDLITPALAAARLHAVSNAHRTQARALQAGWAERRELEQLLHDSAQTRLSALTVRLGVARSHETDERAGRVLADAQAQLGLALRELRELAHGIHSMTLTESGLGPALDAAASRYGVPALITVPPERLAPDAETLAYYAACWVFANHRRGGVEVVGTLSDGVLRLRIDGADLAGTDSSAMALRIRAAGGLLTISESAVDVTVPSR</sequence>
<keyword evidence="1" id="KW-0472">Membrane</keyword>
<evidence type="ECO:0000313" key="3">
    <source>
        <dbReference type="Proteomes" id="UP000317982"/>
    </source>
</evidence>
<comment type="caution">
    <text evidence="2">The sequence shown here is derived from an EMBL/GenBank/DDBJ whole genome shotgun (WGS) entry which is preliminary data.</text>
</comment>